<proteinExistence type="predicted"/>
<dbReference type="KEGG" id="ype:YPO2027a"/>
<accession>A0A5P8YG72</accession>
<gene>
    <name evidence="1" type="ORF">YPO2027a</name>
</gene>
<dbReference type="EMBL" id="AL590842">
    <property type="protein sequence ID" value="CAL20663.1"/>
    <property type="molecule type" value="Genomic_DNA"/>
</dbReference>
<protein>
    <submittedName>
        <fullName evidence="1">Uncharacterized protein</fullName>
    </submittedName>
</protein>
<reference evidence="1 2" key="1">
    <citation type="journal article" date="2001" name="Nature">
        <title>Genome sequence of Yersinia pestis, the causative agent of plague.</title>
        <authorList>
            <person name="Parkhill J."/>
            <person name="Wren B.W."/>
            <person name="Thomson N.R."/>
            <person name="Titball R.W."/>
            <person name="Holden M.T.G."/>
            <person name="Prentice M.B."/>
            <person name="Sebaihia M."/>
            <person name="James K.D."/>
            <person name="Churcher C."/>
            <person name="Mungall K.L."/>
            <person name="Baker S."/>
            <person name="Basham D."/>
            <person name="Bentley S.D."/>
            <person name="Brooks K."/>
            <person name="Cerdeno-Tarraga A.M."/>
            <person name="Chillingworth T."/>
            <person name="Cronin A."/>
            <person name="Davies R.M."/>
            <person name="Davis P."/>
            <person name="Dougan G."/>
            <person name="Feltwell T."/>
            <person name="Hamlin N."/>
            <person name="Holroyd S."/>
            <person name="Jagels K."/>
            <person name="Leather S."/>
            <person name="Karlyshev A.V."/>
            <person name="Moule S."/>
            <person name="Oyston P.C.F."/>
            <person name="Quail M."/>
            <person name="Rutherford K."/>
            <person name="Simmonds M."/>
            <person name="Skelton J."/>
            <person name="Stevens K."/>
            <person name="Whitehead S."/>
            <person name="Barrell B.G."/>
        </authorList>
    </citation>
    <scope>NUCLEOTIDE SEQUENCE [LARGE SCALE GENOMIC DNA]</scope>
    <source>
        <strain evidence="2">CO-92 / Biovar Orientalis</strain>
    </source>
</reference>
<dbReference type="PIR" id="AD0247">
    <property type="entry name" value="AD0247"/>
</dbReference>
<dbReference type="AlphaFoldDB" id="Q74U71"/>
<dbReference type="PaxDb" id="214092-YPO2027a"/>
<dbReference type="PATRIC" id="fig|632.153.peg.4409"/>
<accession>Q74U71</accession>
<organism evidence="1 2">
    <name type="scientific">Yersinia pestis</name>
    <dbReference type="NCBI Taxonomy" id="632"/>
    <lineage>
        <taxon>Bacteria</taxon>
        <taxon>Pseudomonadati</taxon>
        <taxon>Pseudomonadota</taxon>
        <taxon>Gammaproteobacteria</taxon>
        <taxon>Enterobacterales</taxon>
        <taxon>Yersiniaceae</taxon>
        <taxon>Yersinia</taxon>
    </lineage>
</organism>
<dbReference type="Proteomes" id="UP000000815">
    <property type="component" value="Chromosome"/>
</dbReference>
<name>Q74U71_YERPE</name>
<accession>A0A3G5L3E3</accession>
<evidence type="ECO:0000313" key="2">
    <source>
        <dbReference type="Proteomes" id="UP000000815"/>
    </source>
</evidence>
<dbReference type="HOGENOM" id="CLU_2332969_0_0_6"/>
<keyword evidence="2" id="KW-1185">Reference proteome</keyword>
<evidence type="ECO:0000313" key="1">
    <source>
        <dbReference type="EMBL" id="CAL20663.1"/>
    </source>
</evidence>
<accession>A0A2S9PEX9</accession>
<sequence length="98" mass="11143">MGSRLMCISLTAFLPLELFWVYNLSLPNKIRRASEQSYYQTSLPNHVIKNGLFTPHSIKDLVSSSFRLFILIPTIYLHSESLCSSGLFIGFLAFSPKK</sequence>